<evidence type="ECO:0000313" key="3">
    <source>
        <dbReference type="Proteomes" id="UP001054252"/>
    </source>
</evidence>
<name>A0AAV5JEX9_9ROSI</name>
<dbReference type="Proteomes" id="UP001054252">
    <property type="component" value="Unassembled WGS sequence"/>
</dbReference>
<reference evidence="2 3" key="1">
    <citation type="journal article" date="2021" name="Commun. Biol.">
        <title>The genome of Shorea leprosula (Dipterocarpaceae) highlights the ecological relevance of drought in aseasonal tropical rainforests.</title>
        <authorList>
            <person name="Ng K.K.S."/>
            <person name="Kobayashi M.J."/>
            <person name="Fawcett J.A."/>
            <person name="Hatakeyama M."/>
            <person name="Paape T."/>
            <person name="Ng C.H."/>
            <person name="Ang C.C."/>
            <person name="Tnah L.H."/>
            <person name="Lee C.T."/>
            <person name="Nishiyama T."/>
            <person name="Sese J."/>
            <person name="O'Brien M.J."/>
            <person name="Copetti D."/>
            <person name="Mohd Noor M.I."/>
            <person name="Ong R.C."/>
            <person name="Putra M."/>
            <person name="Sireger I.Z."/>
            <person name="Indrioko S."/>
            <person name="Kosugi Y."/>
            <person name="Izuno A."/>
            <person name="Isagi Y."/>
            <person name="Lee S.L."/>
            <person name="Shimizu K.K."/>
        </authorList>
    </citation>
    <scope>NUCLEOTIDE SEQUENCE [LARGE SCALE GENOMIC DNA]</scope>
    <source>
        <strain evidence="2">214</strain>
    </source>
</reference>
<sequence>MGAVASDSSGEVLAALACKGPGDGAINSSISNIHSALSPVLSDCRQLMSFLSCTIQHLHREGIPVAHELAKRALHAEADEYWIEEVPMGIAPN</sequence>
<dbReference type="InterPro" id="IPR002156">
    <property type="entry name" value="RNaseH_domain"/>
</dbReference>
<dbReference type="GO" id="GO:0003676">
    <property type="term" value="F:nucleic acid binding"/>
    <property type="evidence" value="ECO:0007669"/>
    <property type="project" value="InterPro"/>
</dbReference>
<protein>
    <recommendedName>
        <fullName evidence="1">RNase H type-1 domain-containing protein</fullName>
    </recommendedName>
</protein>
<gene>
    <name evidence="2" type="ORF">SLEP1_g20927</name>
</gene>
<keyword evidence="3" id="KW-1185">Reference proteome</keyword>
<dbReference type="Pfam" id="PF13456">
    <property type="entry name" value="RVT_3"/>
    <property type="match status" value="1"/>
</dbReference>
<accession>A0AAV5JEX9</accession>
<dbReference type="AlphaFoldDB" id="A0AAV5JEX9"/>
<comment type="caution">
    <text evidence="2">The sequence shown here is derived from an EMBL/GenBank/DDBJ whole genome shotgun (WGS) entry which is preliminary data.</text>
</comment>
<evidence type="ECO:0000313" key="2">
    <source>
        <dbReference type="EMBL" id="GKV09420.1"/>
    </source>
</evidence>
<dbReference type="EMBL" id="BPVZ01000030">
    <property type="protein sequence ID" value="GKV09420.1"/>
    <property type="molecule type" value="Genomic_DNA"/>
</dbReference>
<feature type="domain" description="RNase H type-1" evidence="1">
    <location>
        <begin position="28"/>
        <end position="73"/>
    </location>
</feature>
<dbReference type="GO" id="GO:0004523">
    <property type="term" value="F:RNA-DNA hybrid ribonuclease activity"/>
    <property type="evidence" value="ECO:0007669"/>
    <property type="project" value="InterPro"/>
</dbReference>
<proteinExistence type="predicted"/>
<organism evidence="2 3">
    <name type="scientific">Rubroshorea leprosula</name>
    <dbReference type="NCBI Taxonomy" id="152421"/>
    <lineage>
        <taxon>Eukaryota</taxon>
        <taxon>Viridiplantae</taxon>
        <taxon>Streptophyta</taxon>
        <taxon>Embryophyta</taxon>
        <taxon>Tracheophyta</taxon>
        <taxon>Spermatophyta</taxon>
        <taxon>Magnoliopsida</taxon>
        <taxon>eudicotyledons</taxon>
        <taxon>Gunneridae</taxon>
        <taxon>Pentapetalae</taxon>
        <taxon>rosids</taxon>
        <taxon>malvids</taxon>
        <taxon>Malvales</taxon>
        <taxon>Dipterocarpaceae</taxon>
        <taxon>Rubroshorea</taxon>
    </lineage>
</organism>
<evidence type="ECO:0000259" key="1">
    <source>
        <dbReference type="Pfam" id="PF13456"/>
    </source>
</evidence>